<dbReference type="AlphaFoldDB" id="A0A1I6BMM7"/>
<gene>
    <name evidence="2" type="ORF">SAMN04515668_4757</name>
</gene>
<proteinExistence type="predicted"/>
<dbReference type="EMBL" id="FOXS01000010">
    <property type="protein sequence ID" value="SFQ82192.1"/>
    <property type="molecule type" value="Genomic_DNA"/>
</dbReference>
<evidence type="ECO:0000313" key="2">
    <source>
        <dbReference type="EMBL" id="SFQ82192.1"/>
    </source>
</evidence>
<dbReference type="Pfam" id="PF18145">
    <property type="entry name" value="SAVED"/>
    <property type="match status" value="1"/>
</dbReference>
<dbReference type="NCBIfam" id="NF033611">
    <property type="entry name" value="SAVED"/>
    <property type="match status" value="1"/>
</dbReference>
<organism evidence="2 3">
    <name type="scientific">Hymenobacter arizonensis</name>
    <name type="common">Siccationidurans arizonensis</name>
    <dbReference type="NCBI Taxonomy" id="1227077"/>
    <lineage>
        <taxon>Bacteria</taxon>
        <taxon>Pseudomonadati</taxon>
        <taxon>Bacteroidota</taxon>
        <taxon>Cytophagia</taxon>
        <taxon>Cytophagales</taxon>
        <taxon>Hymenobacteraceae</taxon>
        <taxon>Hymenobacter</taxon>
    </lineage>
</organism>
<reference evidence="3" key="1">
    <citation type="submission" date="2016-10" db="EMBL/GenBank/DDBJ databases">
        <authorList>
            <person name="Varghese N."/>
            <person name="Submissions S."/>
        </authorList>
    </citation>
    <scope>NUCLEOTIDE SEQUENCE [LARGE SCALE GENOMIC DNA]</scope>
    <source>
        <strain evidence="3">OR362-8,ATCC BAA-1266,JCM 13504</strain>
    </source>
</reference>
<evidence type="ECO:0000259" key="1">
    <source>
        <dbReference type="Pfam" id="PF18145"/>
    </source>
</evidence>
<dbReference type="RefSeq" id="WP_092678793.1">
    <property type="nucleotide sequence ID" value="NZ_FOXS01000010.1"/>
</dbReference>
<feature type="domain" description="SMODS-associated and fused to various effectors" evidence="1">
    <location>
        <begin position="201"/>
        <end position="379"/>
    </location>
</feature>
<dbReference type="OrthoDB" id="8450256at2"/>
<name>A0A1I6BMM7_HYMAR</name>
<protein>
    <recommendedName>
        <fullName evidence="1">SMODS-associated and fused to various effectors domain-containing protein</fullName>
    </recommendedName>
</protein>
<accession>A0A1I6BMM7</accession>
<keyword evidence="3" id="KW-1185">Reference proteome</keyword>
<dbReference type="InterPro" id="IPR003615">
    <property type="entry name" value="HNH_nuc"/>
</dbReference>
<dbReference type="Proteomes" id="UP000199029">
    <property type="component" value="Unassembled WGS sequence"/>
</dbReference>
<sequence length="380" mass="42996">MSFTSIPEKVRFNVWLHAGGRCQYPGCNEPLWKDTLTLKKMNRAYLAHIVADSADGPRGDAVLSDQLKADASNIMLLCDMHHRLIDKTPVLEHTVELLQQYKQEHEERIERQTSVHTSKRTLIILMGTRVGHRRADGVLNDEEAQEAVFPQRYPATDRGIHIKLNDVPITEKDSPFWNLAKLSIERGLEQLARGEDPTGRPINHLSIFAIAPIPVLIFLGQQLSNITAADVYQRHRNPASWKWQEFKNEGFNYTTVFPEAAESECVVAINISLSGHIHEAEIAAALGKSLPTYLLTIAEPSVSFLRAQEQLELFTQEWRALLTRIRTTHGEKCEVHVFPAVPNSVAVEIGRALLPKIDPTMHLYNRNAPNDVFRQVMTIE</sequence>
<evidence type="ECO:0000313" key="3">
    <source>
        <dbReference type="Proteomes" id="UP000199029"/>
    </source>
</evidence>
<dbReference type="STRING" id="1227077.SAMN04515668_4757"/>
<dbReference type="InterPro" id="IPR040836">
    <property type="entry name" value="SAVED"/>
</dbReference>
<dbReference type="CDD" id="cd00085">
    <property type="entry name" value="HNHc"/>
    <property type="match status" value="1"/>
</dbReference>